<dbReference type="GO" id="GO:1990281">
    <property type="term" value="C:efflux pump complex"/>
    <property type="evidence" value="ECO:0007669"/>
    <property type="project" value="TreeGrafter"/>
</dbReference>
<dbReference type="SUPFAM" id="SSF111369">
    <property type="entry name" value="HlyD-like secretion proteins"/>
    <property type="match status" value="1"/>
</dbReference>
<dbReference type="PANTHER" id="PTHR30469:SF13">
    <property type="entry name" value="HAE1 FAMILY EFFLUX PUMP MFP COMPONENT"/>
    <property type="match status" value="1"/>
</dbReference>
<comment type="caution">
    <text evidence="4">The sequence shown here is derived from an EMBL/GenBank/DDBJ whole genome shotgun (WGS) entry which is preliminary data.</text>
</comment>
<dbReference type="RefSeq" id="WP_097572970.1">
    <property type="nucleotide sequence ID" value="NZ_NWQG01000046.1"/>
</dbReference>
<name>A0A2A6FHL8_9HYPH</name>
<organism evidence="4 5">
    <name type="scientific">Mesorhizobium sanjuanii</name>
    <dbReference type="NCBI Taxonomy" id="2037900"/>
    <lineage>
        <taxon>Bacteria</taxon>
        <taxon>Pseudomonadati</taxon>
        <taxon>Pseudomonadota</taxon>
        <taxon>Alphaproteobacteria</taxon>
        <taxon>Hyphomicrobiales</taxon>
        <taxon>Phyllobacteriaceae</taxon>
        <taxon>Mesorhizobium</taxon>
    </lineage>
</organism>
<dbReference type="Pfam" id="PF25917">
    <property type="entry name" value="BSH_RND"/>
    <property type="match status" value="1"/>
</dbReference>
<evidence type="ECO:0000259" key="2">
    <source>
        <dbReference type="Pfam" id="PF25917"/>
    </source>
</evidence>
<accession>A0A2A6FHL8</accession>
<dbReference type="EMBL" id="NWQG01000046">
    <property type="protein sequence ID" value="PDQ21449.1"/>
    <property type="molecule type" value="Genomic_DNA"/>
</dbReference>
<dbReference type="NCBIfam" id="TIGR01730">
    <property type="entry name" value="RND_mfp"/>
    <property type="match status" value="1"/>
</dbReference>
<evidence type="ECO:0000256" key="1">
    <source>
        <dbReference type="ARBA" id="ARBA00009477"/>
    </source>
</evidence>
<evidence type="ECO:0000259" key="3">
    <source>
        <dbReference type="Pfam" id="PF25954"/>
    </source>
</evidence>
<reference evidence="4 5" key="1">
    <citation type="submission" date="2017-09" db="EMBL/GenBank/DDBJ databases">
        <title>Mesorhizobum sanjuanii sp. nov. isolated from nodules of Lotus tenuis in saline-alkaline lowlands of Flooding Pampa.</title>
        <authorList>
            <person name="Sannazzaro A.I."/>
            <person name="Torres Tejerizo G.A."/>
            <person name="Fontana F."/>
            <person name="Cumpa Velazquez L.M."/>
            <person name="Hansen L."/>
            <person name="Pistorio M."/>
            <person name="Estrella M.J."/>
        </authorList>
    </citation>
    <scope>NUCLEOTIDE SEQUENCE [LARGE SCALE GENOMIC DNA]</scope>
    <source>
        <strain evidence="4 5">BSA136</strain>
    </source>
</reference>
<dbReference type="InterPro" id="IPR058625">
    <property type="entry name" value="MdtA-like_BSH"/>
</dbReference>
<evidence type="ECO:0000313" key="4">
    <source>
        <dbReference type="EMBL" id="PDQ21449.1"/>
    </source>
</evidence>
<dbReference type="PANTHER" id="PTHR30469">
    <property type="entry name" value="MULTIDRUG RESISTANCE PROTEIN MDTA"/>
    <property type="match status" value="1"/>
</dbReference>
<dbReference type="GO" id="GO:0015562">
    <property type="term" value="F:efflux transmembrane transporter activity"/>
    <property type="evidence" value="ECO:0007669"/>
    <property type="project" value="TreeGrafter"/>
</dbReference>
<dbReference type="Gene3D" id="2.40.50.100">
    <property type="match status" value="1"/>
</dbReference>
<proteinExistence type="inferred from homology"/>
<dbReference type="AlphaFoldDB" id="A0A2A6FHL8"/>
<feature type="domain" description="Multidrug resistance protein MdtA-like barrel-sandwich hybrid" evidence="2">
    <location>
        <begin position="95"/>
        <end position="216"/>
    </location>
</feature>
<dbReference type="Gene3D" id="2.40.30.170">
    <property type="match status" value="1"/>
</dbReference>
<feature type="domain" description="CusB-like beta-barrel" evidence="3">
    <location>
        <begin position="229"/>
        <end position="300"/>
    </location>
</feature>
<dbReference type="InterPro" id="IPR006143">
    <property type="entry name" value="RND_pump_MFP"/>
</dbReference>
<dbReference type="Pfam" id="PF25954">
    <property type="entry name" value="Beta-barrel_RND_2"/>
    <property type="match status" value="1"/>
</dbReference>
<comment type="similarity">
    <text evidence="1">Belongs to the membrane fusion protein (MFP) (TC 8.A.1) family.</text>
</comment>
<evidence type="ECO:0000313" key="5">
    <source>
        <dbReference type="Proteomes" id="UP000219182"/>
    </source>
</evidence>
<dbReference type="Gene3D" id="1.10.287.470">
    <property type="entry name" value="Helix hairpin bin"/>
    <property type="match status" value="1"/>
</dbReference>
<dbReference type="FunFam" id="2.40.30.170:FF:000010">
    <property type="entry name" value="Efflux RND transporter periplasmic adaptor subunit"/>
    <property type="match status" value="1"/>
</dbReference>
<dbReference type="InterPro" id="IPR058792">
    <property type="entry name" value="Beta-barrel_RND_2"/>
</dbReference>
<dbReference type="Gene3D" id="2.40.420.20">
    <property type="match status" value="1"/>
</dbReference>
<keyword evidence="5" id="KW-1185">Reference proteome</keyword>
<dbReference type="Proteomes" id="UP000219182">
    <property type="component" value="Unassembled WGS sequence"/>
</dbReference>
<gene>
    <name evidence="4" type="ORF">CN311_09010</name>
</gene>
<sequence>MAAWKQLIFALVILVAAAAAWVRFFPGAPDVLARWGIDWAYAATPPAETGAVANARRAEGRNGAGQLATIVALPASKAVINDRLQAIGTGRANASVTVNPYSSGRLVEFLVKSGAHVEKGEIIATLDSDTEVIAQNRAKLALQDAQAKLDRVKSLRASNAATAVAVADAEVVLANAKLALSDAELALQRRSIVAPISGTVGILPISAGNYVTSQSAIATLDDRSSILVDFWVPERFAAAVKVGAQLSATPIANPNNAYAGTVSAIDNHIDETSRTLLVKATIANPADSLRAGMSFQITMKFPGDSYPAVSPLAIQWGSDGAYVWAIEDGKAKRVAVRVIQRNTETVLIDAPIVSGDMVVTEGTQSVSEGGEVRIAGEQQRAADAEGS</sequence>
<protein>
    <submittedName>
        <fullName evidence="4">Efflux transporter periplasmic adaptor subunit</fullName>
    </submittedName>
</protein>